<feature type="compositionally biased region" description="Basic residues" evidence="1">
    <location>
        <begin position="70"/>
        <end position="84"/>
    </location>
</feature>
<organism evidence="2 3">
    <name type="scientific">Biomaibacter acetigenes</name>
    <dbReference type="NCBI Taxonomy" id="2316383"/>
    <lineage>
        <taxon>Bacteria</taxon>
        <taxon>Bacillati</taxon>
        <taxon>Bacillota</taxon>
        <taxon>Clostridia</taxon>
        <taxon>Thermosediminibacterales</taxon>
        <taxon>Tepidanaerobacteraceae</taxon>
        <taxon>Biomaibacter</taxon>
    </lineage>
</organism>
<sequence>MRPIDLQVIMPKTAEATKVQQVIKDSNEAHQSLLSAQFKEQLKSAREKVYERAKPEEIKVEGDKDNNKKEKGKNKQGNNKKKGAPKNSNHIDVRI</sequence>
<dbReference type="Proteomes" id="UP000280960">
    <property type="component" value="Chromosome"/>
</dbReference>
<evidence type="ECO:0000313" key="2">
    <source>
        <dbReference type="EMBL" id="AYO30492.1"/>
    </source>
</evidence>
<dbReference type="EMBL" id="CP033169">
    <property type="protein sequence ID" value="AYO30492.1"/>
    <property type="molecule type" value="Genomic_DNA"/>
</dbReference>
<accession>A0A3G2R515</accession>
<feature type="compositionally biased region" description="Basic and acidic residues" evidence="1">
    <location>
        <begin position="43"/>
        <end position="69"/>
    </location>
</feature>
<evidence type="ECO:0000313" key="3">
    <source>
        <dbReference type="Proteomes" id="UP000280960"/>
    </source>
</evidence>
<proteinExistence type="predicted"/>
<keyword evidence="3" id="KW-1185">Reference proteome</keyword>
<gene>
    <name evidence="2" type="ORF">D2962_07520</name>
</gene>
<protein>
    <submittedName>
        <fullName evidence="2">Uncharacterized protein</fullName>
    </submittedName>
</protein>
<reference evidence="2 3" key="1">
    <citation type="submission" date="2018-10" db="EMBL/GenBank/DDBJ databases">
        <authorList>
            <person name="Zhang X."/>
        </authorList>
    </citation>
    <scope>NUCLEOTIDE SEQUENCE [LARGE SCALE GENOMIC DNA]</scope>
    <source>
        <strain evidence="2 3">SK-G1</strain>
    </source>
</reference>
<dbReference type="AlphaFoldDB" id="A0A3G2R515"/>
<feature type="region of interest" description="Disordered" evidence="1">
    <location>
        <begin position="43"/>
        <end position="95"/>
    </location>
</feature>
<evidence type="ECO:0000256" key="1">
    <source>
        <dbReference type="SAM" id="MobiDB-lite"/>
    </source>
</evidence>
<dbReference type="KEGG" id="bacg:D2962_07520"/>
<name>A0A3G2R515_9FIRM</name>